<feature type="chain" id="PRO_5014378520" description="F5/8 type C domain-containing protein" evidence="2">
    <location>
        <begin position="23"/>
        <end position="1152"/>
    </location>
</feature>
<dbReference type="SUPFAM" id="SSF51445">
    <property type="entry name" value="(Trans)glycosidases"/>
    <property type="match status" value="1"/>
</dbReference>
<evidence type="ECO:0000256" key="2">
    <source>
        <dbReference type="SAM" id="SignalP"/>
    </source>
</evidence>
<keyword evidence="4" id="KW-1185">Reference proteome</keyword>
<evidence type="ECO:0000313" key="4">
    <source>
        <dbReference type="Proteomes" id="UP000006906"/>
    </source>
</evidence>
<organism evidence="3 4">
    <name type="scientific">Chlamydomonas reinhardtii</name>
    <name type="common">Chlamydomonas smithii</name>
    <dbReference type="NCBI Taxonomy" id="3055"/>
    <lineage>
        <taxon>Eukaryota</taxon>
        <taxon>Viridiplantae</taxon>
        <taxon>Chlorophyta</taxon>
        <taxon>core chlorophytes</taxon>
        <taxon>Chlorophyceae</taxon>
        <taxon>CS clade</taxon>
        <taxon>Chlamydomonadales</taxon>
        <taxon>Chlamydomonadaceae</taxon>
        <taxon>Chlamydomonas</taxon>
    </lineage>
</organism>
<dbReference type="InterPro" id="IPR017853">
    <property type="entry name" value="GH"/>
</dbReference>
<evidence type="ECO:0000256" key="1">
    <source>
        <dbReference type="SAM" id="MobiDB-lite"/>
    </source>
</evidence>
<dbReference type="Proteomes" id="UP000006906">
    <property type="component" value="Chromosome 11"/>
</dbReference>
<feature type="compositionally biased region" description="Pro residues" evidence="1">
    <location>
        <begin position="344"/>
        <end position="359"/>
    </location>
</feature>
<evidence type="ECO:0008006" key="5">
    <source>
        <dbReference type="Google" id="ProtNLM"/>
    </source>
</evidence>
<reference evidence="3 4" key="1">
    <citation type="journal article" date="2007" name="Science">
        <title>The Chlamydomonas genome reveals the evolution of key animal and plant functions.</title>
        <authorList>
            <person name="Merchant S.S."/>
            <person name="Prochnik S.E."/>
            <person name="Vallon O."/>
            <person name="Harris E.H."/>
            <person name="Karpowicz S.J."/>
            <person name="Witman G.B."/>
            <person name="Terry A."/>
            <person name="Salamov A."/>
            <person name="Fritz-Laylin L.K."/>
            <person name="Marechal-Drouard L."/>
            <person name="Marshall W.F."/>
            <person name="Qu L.H."/>
            <person name="Nelson D.R."/>
            <person name="Sanderfoot A.A."/>
            <person name="Spalding M.H."/>
            <person name="Kapitonov V.V."/>
            <person name="Ren Q."/>
            <person name="Ferris P."/>
            <person name="Lindquist E."/>
            <person name="Shapiro H."/>
            <person name="Lucas S.M."/>
            <person name="Grimwood J."/>
            <person name="Schmutz J."/>
            <person name="Cardol P."/>
            <person name="Cerutti H."/>
            <person name="Chanfreau G."/>
            <person name="Chen C.L."/>
            <person name="Cognat V."/>
            <person name="Croft M.T."/>
            <person name="Dent R."/>
            <person name="Dutcher S."/>
            <person name="Fernandez E."/>
            <person name="Fukuzawa H."/>
            <person name="Gonzalez-Ballester D."/>
            <person name="Gonzalez-Halphen D."/>
            <person name="Hallmann A."/>
            <person name="Hanikenne M."/>
            <person name="Hippler M."/>
            <person name="Inwood W."/>
            <person name="Jabbari K."/>
            <person name="Kalanon M."/>
            <person name="Kuras R."/>
            <person name="Lefebvre P.A."/>
            <person name="Lemaire S.D."/>
            <person name="Lobanov A.V."/>
            <person name="Lohr M."/>
            <person name="Manuell A."/>
            <person name="Meier I."/>
            <person name="Mets L."/>
            <person name="Mittag M."/>
            <person name="Mittelmeier T."/>
            <person name="Moroney J.V."/>
            <person name="Moseley J."/>
            <person name="Napoli C."/>
            <person name="Nedelcu A.M."/>
            <person name="Niyogi K."/>
            <person name="Novoselov S.V."/>
            <person name="Paulsen I.T."/>
            <person name="Pazour G."/>
            <person name="Purton S."/>
            <person name="Ral J.P."/>
            <person name="Riano-Pachon D.M."/>
            <person name="Riekhof W."/>
            <person name="Rymarquis L."/>
            <person name="Schroda M."/>
            <person name="Stern D."/>
            <person name="Umen J."/>
            <person name="Willows R."/>
            <person name="Wilson N."/>
            <person name="Zimmer S.L."/>
            <person name="Allmer J."/>
            <person name="Balk J."/>
            <person name="Bisova K."/>
            <person name="Chen C.J."/>
            <person name="Elias M."/>
            <person name="Gendler K."/>
            <person name="Hauser C."/>
            <person name="Lamb M.R."/>
            <person name="Ledford H."/>
            <person name="Long J.C."/>
            <person name="Minagawa J."/>
            <person name="Page M.D."/>
            <person name="Pan J."/>
            <person name="Pootakham W."/>
            <person name="Roje S."/>
            <person name="Rose A."/>
            <person name="Stahlberg E."/>
            <person name="Terauchi A.M."/>
            <person name="Yang P."/>
            <person name="Ball S."/>
            <person name="Bowler C."/>
            <person name="Dieckmann C.L."/>
            <person name="Gladyshev V.N."/>
            <person name="Green P."/>
            <person name="Jorgensen R."/>
            <person name="Mayfield S."/>
            <person name="Mueller-Roeber B."/>
            <person name="Rajamani S."/>
            <person name="Sayre R.T."/>
            <person name="Brokstein P."/>
            <person name="Dubchak I."/>
            <person name="Goodstein D."/>
            <person name="Hornick L."/>
            <person name="Huang Y.W."/>
            <person name="Jhaveri J."/>
            <person name="Luo Y."/>
            <person name="Martinez D."/>
            <person name="Ngau W.C."/>
            <person name="Otillar B."/>
            <person name="Poliakov A."/>
            <person name="Porter A."/>
            <person name="Szajkowski L."/>
            <person name="Werner G."/>
            <person name="Zhou K."/>
            <person name="Grigoriev I.V."/>
            <person name="Rokhsar D.S."/>
            <person name="Grossman A.R."/>
        </authorList>
    </citation>
    <scope>NUCLEOTIDE SEQUENCE [LARGE SCALE GENOMIC DNA]</scope>
    <source>
        <strain evidence="4">CC-503</strain>
    </source>
</reference>
<dbReference type="OrthoDB" id="531889at2759"/>
<name>A0A2K3D7I5_CHLRE</name>
<feature type="signal peptide" evidence="2">
    <location>
        <begin position="1"/>
        <end position="22"/>
    </location>
</feature>
<protein>
    <recommendedName>
        <fullName evidence="5">F5/8 type C domain-containing protein</fullName>
    </recommendedName>
</protein>
<proteinExistence type="predicted"/>
<keyword evidence="2" id="KW-0732">Signal</keyword>
<dbReference type="KEGG" id="cre:CHLRE_11g467632v5"/>
<dbReference type="InParanoid" id="A0A2K3D7I5"/>
<dbReference type="Gene3D" id="2.60.120.260">
    <property type="entry name" value="Galactose-binding domain-like"/>
    <property type="match status" value="1"/>
</dbReference>
<evidence type="ECO:0000313" key="3">
    <source>
        <dbReference type="EMBL" id="PNW76490.1"/>
    </source>
</evidence>
<gene>
    <name evidence="3" type="ORF">CHLRE_11g467632v5</name>
</gene>
<dbReference type="ExpressionAtlas" id="A0A2K3D7I5">
    <property type="expression patterns" value="differential"/>
</dbReference>
<dbReference type="AlphaFoldDB" id="A0A2K3D7I5"/>
<dbReference type="RefSeq" id="XP_042919387.1">
    <property type="nucleotide sequence ID" value="XM_043067388.1"/>
</dbReference>
<dbReference type="EMBL" id="CM008972">
    <property type="protein sequence ID" value="PNW76490.1"/>
    <property type="molecule type" value="Genomic_DNA"/>
</dbReference>
<feature type="region of interest" description="Disordered" evidence="1">
    <location>
        <begin position="343"/>
        <end position="362"/>
    </location>
</feature>
<accession>A0A2K3D7I5</accession>
<sequence>MALSSDLARRLALVLLALGASAQDMSSSFTRGKPVLLSSGADANLAITDGNDTTMWQSDACYPSGYLSRPAMNALLWACNTSSTNPCTSSPGSTNLAAATDSPFFTGTAANIAYSAATANSSRYGGAWLRLPLAPASATGSGAATNTGGRNVSRVGMRGIFSAAAGWVQIYLELATPGSSSTSTPTVVGPVLLANSTNSYSWVAATGNWTGVVAVVVRASAAFTVTEVGAAVGACEETAVVDLGVEQSVGLIRTRYWPGTALGSWLLAAPDTAGAAAALLGTPLEALPASWVVAVLDPSRLAALTLNLPVPVQARYLAVRHRVPSTDWSKVYVWGIDAWGPQASPSPPPSPSPPAPPSPTNWFPMAGTVQSYTYRGAVTVSSAADPIAMSHVADSDDNTQWQSDACYPGGYIARPSMNPMLRLCTLASSRTAATPPAAATPSSPGCVASTGSTNLPLLTDNDVYTGAAIQADPTAAAAGSPSAAFLLVSLPPHPANATEQPRNVRRVSAKAWWGSSNGVSTGAPVTVALLLANGTRVTVGSLTPGVDDFAWVHFTGSWLNVVGVLLTSPRFFMLTELAVSAGPCVEWAAVDMGAVRAVGVLRFRYWSPDSAAADLHVSANGVNWTAIRTGLDPNQLSALEIYLPNIIQIRYMRLTHHVKEDGDWRKVYCWGLEAYDVYGRWGPPPPPRPQAASFRQLLGVNGIWGWGVNRASRDLVKIGKGPALYAPVASRGRNYHAMNWDVRSPLNDPKYDTMSKTGTDGQWWLDWDIDYVGWKAAGLKVDASFQFLADDFPPASWGPDPTGAAYRLGAAFARHFGPQRAPANVSLDSVEVGNEPWAGYNASFYNAILRGFARGVKDTDLGLRLLPCALQAAEPLAEGSGGGNFVGARVTSDVAPLLDGLNLHVYSWYRDPESQPVVGAERGVHPEHPGSTMNGLNNMLAWRDANMPGKPVWVTEWGWDAAMPGETCATSLCVSQHAQAVYAVRGLALLARKGVAGSHWFFYANGDNCTTVFCRSGLRGSNATGFPALPVYNGLLGFMQTAGSVTFLDVLAETPAVYAYLLGAPGATGGAAAATHVLVWRPVAAGAGPASAEPKAQTTLVLPRAPTAGWGISGEGAVAIPTLGTVARKANADPASTSWNLTISAVPLLLRF</sequence>
<dbReference type="Gene3D" id="3.20.20.80">
    <property type="entry name" value="Glycosidases"/>
    <property type="match status" value="1"/>
</dbReference>
<dbReference type="GeneID" id="5724319"/>
<dbReference type="Gramene" id="PNW76490">
    <property type="protein sequence ID" value="PNW76490"/>
    <property type="gene ID" value="CHLRE_11g467632v5"/>
</dbReference>
<dbReference type="STRING" id="3055.A0A2K3D7I5"/>